<reference evidence="1" key="1">
    <citation type="submission" date="2014-09" db="EMBL/GenBank/DDBJ databases">
        <authorList>
            <person name="Magalhaes I.L.F."/>
            <person name="Oliveira U."/>
            <person name="Santos F.R."/>
            <person name="Vidigal T.H.D.A."/>
            <person name="Brescovit A.D."/>
            <person name="Santos A.J."/>
        </authorList>
    </citation>
    <scope>NUCLEOTIDE SEQUENCE</scope>
    <source>
        <tissue evidence="1">Shoot tissue taken approximately 20 cm above the soil surface</tissue>
    </source>
</reference>
<accession>A0A0A9E9J0</accession>
<proteinExistence type="predicted"/>
<organism evidence="1">
    <name type="scientific">Arundo donax</name>
    <name type="common">Giant reed</name>
    <name type="synonym">Donax arundinaceus</name>
    <dbReference type="NCBI Taxonomy" id="35708"/>
    <lineage>
        <taxon>Eukaryota</taxon>
        <taxon>Viridiplantae</taxon>
        <taxon>Streptophyta</taxon>
        <taxon>Embryophyta</taxon>
        <taxon>Tracheophyta</taxon>
        <taxon>Spermatophyta</taxon>
        <taxon>Magnoliopsida</taxon>
        <taxon>Liliopsida</taxon>
        <taxon>Poales</taxon>
        <taxon>Poaceae</taxon>
        <taxon>PACMAD clade</taxon>
        <taxon>Arundinoideae</taxon>
        <taxon>Arundineae</taxon>
        <taxon>Arundo</taxon>
    </lineage>
</organism>
<dbReference type="EMBL" id="GBRH01205273">
    <property type="protein sequence ID" value="JAD92622.1"/>
    <property type="molecule type" value="Transcribed_RNA"/>
</dbReference>
<evidence type="ECO:0000313" key="1">
    <source>
        <dbReference type="EMBL" id="JAD92622.1"/>
    </source>
</evidence>
<reference evidence="1" key="2">
    <citation type="journal article" date="2015" name="Data Brief">
        <title>Shoot transcriptome of the giant reed, Arundo donax.</title>
        <authorList>
            <person name="Barrero R.A."/>
            <person name="Guerrero F.D."/>
            <person name="Moolhuijzen P."/>
            <person name="Goolsby J.A."/>
            <person name="Tidwell J."/>
            <person name="Bellgard S.E."/>
            <person name="Bellgard M.I."/>
        </authorList>
    </citation>
    <scope>NUCLEOTIDE SEQUENCE</scope>
    <source>
        <tissue evidence="1">Shoot tissue taken approximately 20 cm above the soil surface</tissue>
    </source>
</reference>
<name>A0A0A9E9J0_ARUDO</name>
<sequence>MKRTSKLWNGSSCNPWRHVWLRKRKLFCPKWRWRGFKDQRRS</sequence>
<protein>
    <submittedName>
        <fullName evidence="1">Uncharacterized protein</fullName>
    </submittedName>
</protein>
<dbReference type="AlphaFoldDB" id="A0A0A9E9J0"/>